<dbReference type="RefSeq" id="WP_100202936.1">
    <property type="nucleotide sequence ID" value="NZ_PGGW01000058.1"/>
</dbReference>
<organism evidence="2 3">
    <name type="scientific">Streptomyces carminius</name>
    <dbReference type="NCBI Taxonomy" id="2665496"/>
    <lineage>
        <taxon>Bacteria</taxon>
        <taxon>Bacillati</taxon>
        <taxon>Actinomycetota</taxon>
        <taxon>Actinomycetes</taxon>
        <taxon>Kitasatosporales</taxon>
        <taxon>Streptomycetaceae</taxon>
        <taxon>Streptomyces</taxon>
    </lineage>
</organism>
<dbReference type="Proteomes" id="UP000230407">
    <property type="component" value="Unassembled WGS sequence"/>
</dbReference>
<evidence type="ECO:0000256" key="1">
    <source>
        <dbReference type="SAM" id="Phobius"/>
    </source>
</evidence>
<reference evidence="2 3" key="1">
    <citation type="submission" date="2017-11" db="EMBL/GenBank/DDBJ databases">
        <title>Streptomyces carmine sp. nov., a novel actinomycete isolated from Sophora alopecuroides in Xinjiang, China.</title>
        <authorList>
            <person name="Wang Y."/>
            <person name="Luo X."/>
            <person name="Wan C."/>
            <person name="Zhang L."/>
        </authorList>
    </citation>
    <scope>NUCLEOTIDE SEQUENCE [LARGE SCALE GENOMIC DNA]</scope>
    <source>
        <strain evidence="2 3">TRM SA0054</strain>
    </source>
</reference>
<keyword evidence="1" id="KW-0472">Membrane</keyword>
<keyword evidence="1" id="KW-1133">Transmembrane helix</keyword>
<feature type="transmembrane region" description="Helical" evidence="1">
    <location>
        <begin position="12"/>
        <end position="32"/>
    </location>
</feature>
<feature type="transmembrane region" description="Helical" evidence="1">
    <location>
        <begin position="38"/>
        <end position="56"/>
    </location>
</feature>
<gene>
    <name evidence="2" type="ORF">CUT44_18245</name>
</gene>
<dbReference type="AlphaFoldDB" id="A0A2M8LWV9"/>
<evidence type="ECO:0000313" key="2">
    <source>
        <dbReference type="EMBL" id="PJE96443.1"/>
    </source>
</evidence>
<dbReference type="EMBL" id="PGGW01000058">
    <property type="protein sequence ID" value="PJE96443.1"/>
    <property type="molecule type" value="Genomic_DNA"/>
</dbReference>
<protein>
    <submittedName>
        <fullName evidence="2">Uncharacterized protein</fullName>
    </submittedName>
</protein>
<proteinExistence type="predicted"/>
<evidence type="ECO:0000313" key="3">
    <source>
        <dbReference type="Proteomes" id="UP000230407"/>
    </source>
</evidence>
<sequence length="255" mass="28692">MRTIVKQINIVVLFVVTLTAAAVSVGDLFGLLPDNWRGVPAVTLVLIAGIGLHIGISHMSSEDFQTTALGLLRKIEREARVPEIRVFEDSVEIENYLGKRLLEAQKSVCDLSWKKNISAGFSASGRQLSHTYMDKCIASTSDRIPYREIFVFSDPRRVEKLRRRLREKKKGYSCRYYRNDSEIPRLQFVIIDDTEVIFFASANDSPLCSVRNTEVAKVFRSYFDAAWAVAVPIKQGPVIHQQEVDSILSSPPAVS</sequence>
<accession>A0A2M8LWV9</accession>
<name>A0A2M8LWV9_9ACTN</name>
<keyword evidence="3" id="KW-1185">Reference proteome</keyword>
<comment type="caution">
    <text evidence="2">The sequence shown here is derived from an EMBL/GenBank/DDBJ whole genome shotgun (WGS) entry which is preliminary data.</text>
</comment>
<keyword evidence="1" id="KW-0812">Transmembrane</keyword>